<keyword evidence="4" id="KW-1185">Reference proteome</keyword>
<dbReference type="InterPro" id="IPR011146">
    <property type="entry name" value="HIT-like"/>
</dbReference>
<evidence type="ECO:0000313" key="3">
    <source>
        <dbReference type="EMBL" id="MFD1019126.1"/>
    </source>
</evidence>
<accession>A0ABW3KZ24</accession>
<dbReference type="EMBL" id="JBHTKL010000002">
    <property type="protein sequence ID" value="MFD1019126.1"/>
    <property type="molecule type" value="Genomic_DNA"/>
</dbReference>
<dbReference type="InterPro" id="IPR001310">
    <property type="entry name" value="Histidine_triad_HIT"/>
</dbReference>
<name>A0ABW3KZ24_9BACI</name>
<dbReference type="PROSITE" id="PS51084">
    <property type="entry name" value="HIT_2"/>
    <property type="match status" value="1"/>
</dbReference>
<dbReference type="Gene3D" id="3.30.428.10">
    <property type="entry name" value="HIT-like"/>
    <property type="match status" value="1"/>
</dbReference>
<dbReference type="SUPFAM" id="SSF54197">
    <property type="entry name" value="HIT-like"/>
    <property type="match status" value="1"/>
</dbReference>
<keyword evidence="3" id="KW-0808">Transferase</keyword>
<sequence>MEECLGCTLANKEAPVHVIYENDHLCCFLDHDPFNEGHVLILPKGHYRELIEMEESLVNQIMGAAKVISQAVQRLYDPDGITISQNGGVFSELDHFHLHVVPRFVQQDFQDFYSEVPLENEHLKEKLAETREKLAVAIEEEELK</sequence>
<reference evidence="4" key="1">
    <citation type="journal article" date="2019" name="Int. J. Syst. Evol. Microbiol.">
        <title>The Global Catalogue of Microorganisms (GCM) 10K type strain sequencing project: providing services to taxonomists for standard genome sequencing and annotation.</title>
        <authorList>
            <consortium name="The Broad Institute Genomics Platform"/>
            <consortium name="The Broad Institute Genome Sequencing Center for Infectious Disease"/>
            <person name="Wu L."/>
            <person name="Ma J."/>
        </authorList>
    </citation>
    <scope>NUCLEOTIDE SEQUENCE [LARGE SCALE GENOMIC DNA]</scope>
    <source>
        <strain evidence="4">CCUG 56607</strain>
    </source>
</reference>
<dbReference type="GO" id="GO:0008168">
    <property type="term" value="F:methyltransferase activity"/>
    <property type="evidence" value="ECO:0007669"/>
    <property type="project" value="UniProtKB-KW"/>
</dbReference>
<protein>
    <submittedName>
        <fullName evidence="3">HIT family protein</fullName>
        <ecNumber evidence="3">2.1.1.-</ecNumber>
    </submittedName>
</protein>
<dbReference type="PANTHER" id="PTHR46648:SF1">
    <property type="entry name" value="ADENOSINE 5'-MONOPHOSPHORAMIDASE HNT1"/>
    <property type="match status" value="1"/>
</dbReference>
<gene>
    <name evidence="3" type="ORF">ACFQ2J_07970</name>
</gene>
<organism evidence="3 4">
    <name type="scientific">Thalassobacillus hwangdonensis</name>
    <dbReference type="NCBI Taxonomy" id="546108"/>
    <lineage>
        <taxon>Bacteria</taxon>
        <taxon>Bacillati</taxon>
        <taxon>Bacillota</taxon>
        <taxon>Bacilli</taxon>
        <taxon>Bacillales</taxon>
        <taxon>Bacillaceae</taxon>
        <taxon>Thalassobacillus</taxon>
    </lineage>
</organism>
<evidence type="ECO:0000259" key="2">
    <source>
        <dbReference type="PROSITE" id="PS51084"/>
    </source>
</evidence>
<dbReference type="RefSeq" id="WP_386058461.1">
    <property type="nucleotide sequence ID" value="NZ_JBHTKL010000002.1"/>
</dbReference>
<evidence type="ECO:0000256" key="1">
    <source>
        <dbReference type="PROSITE-ProRule" id="PRU00464"/>
    </source>
</evidence>
<proteinExistence type="predicted"/>
<dbReference type="EC" id="2.1.1.-" evidence="3"/>
<dbReference type="InterPro" id="IPR036265">
    <property type="entry name" value="HIT-like_sf"/>
</dbReference>
<dbReference type="PRINTS" id="PR00332">
    <property type="entry name" value="HISTRIAD"/>
</dbReference>
<evidence type="ECO:0000313" key="4">
    <source>
        <dbReference type="Proteomes" id="UP001596990"/>
    </source>
</evidence>
<dbReference type="Pfam" id="PF01230">
    <property type="entry name" value="HIT"/>
    <property type="match status" value="1"/>
</dbReference>
<feature type="domain" description="HIT" evidence="2">
    <location>
        <begin position="5"/>
        <end position="111"/>
    </location>
</feature>
<dbReference type="Proteomes" id="UP001596990">
    <property type="component" value="Unassembled WGS sequence"/>
</dbReference>
<feature type="short sequence motif" description="Histidine triad motif" evidence="1">
    <location>
        <begin position="95"/>
        <end position="99"/>
    </location>
</feature>
<dbReference type="PANTHER" id="PTHR46648">
    <property type="entry name" value="HIT FAMILY PROTEIN 1"/>
    <property type="match status" value="1"/>
</dbReference>
<keyword evidence="3" id="KW-0489">Methyltransferase</keyword>
<dbReference type="GO" id="GO:0032259">
    <property type="term" value="P:methylation"/>
    <property type="evidence" value="ECO:0007669"/>
    <property type="project" value="UniProtKB-KW"/>
</dbReference>
<comment type="caution">
    <text evidence="3">The sequence shown here is derived from an EMBL/GenBank/DDBJ whole genome shotgun (WGS) entry which is preliminary data.</text>
</comment>